<dbReference type="PANTHER" id="PTHR47052">
    <property type="entry name" value="CONSERVED SERINE PROLINE-RICH PROTEIN (AFU_ORTHOLOGUE AFUA_2G01790)"/>
    <property type="match status" value="1"/>
</dbReference>
<dbReference type="Pfam" id="PF00168">
    <property type="entry name" value="C2"/>
    <property type="match status" value="1"/>
</dbReference>
<sequence>MTDFTTSQLSPDGNRIGNKNKQSSSIRNNTLVVVVTKAHGLRNVLKMDKQSPFITIRIQDQEESTKVVARGGQTPTFNNELWFNLDGIEERTLYINAYHQKKNDAKLICSGEVDFSTALKRSTIEGYDGWFDLYYQGREAGRIYLEMTYYPKKGDVPIGTESVGRIKMSKSSTQLPLSALTHTNDNNSFNNTLREKNRMYKKSDADDIPELGELKINEMTTSSRGKINNKFSNFENRFHNNNNNNNNTRSTSHSPTKSDSSMELFNDNLSDSPASSILDNNIEQQAQSNSNGGWLSFLDTPIKFSLFNGITFNGNNNNNNQNSLDSFNSNNNKLDKGKGYDINDAIEHKVKLKVESPNLFKERPKKLFDSDDENDEEEIEDKSNSNNSPNKFKDISINGTDAWKKSIASRQEPIYKERGLTISSLPFKRNDIIDTDTEEEEDDDDDDDGVEEDSDDEYTIGQVVDFKESVKSKNTISMNEKSMKLSEKEMRNSYRGRKLPPLNVKESDKQNTKAVIPTLSDSSSEELDMDELDNNLPPPPPPPKHIISMNSLFESSVSTSSSPIEKFVLHQTPSSELLPTSPKAFSNESTSNMSWYNRRKMEKRRQYRTVN</sequence>
<feature type="compositionally biased region" description="Polar residues" evidence="1">
    <location>
        <begin position="574"/>
        <end position="595"/>
    </location>
</feature>
<organism evidence="3 4">
    <name type="scientific">Pichia californica</name>
    <dbReference type="NCBI Taxonomy" id="460514"/>
    <lineage>
        <taxon>Eukaryota</taxon>
        <taxon>Fungi</taxon>
        <taxon>Dikarya</taxon>
        <taxon>Ascomycota</taxon>
        <taxon>Saccharomycotina</taxon>
        <taxon>Pichiomycetes</taxon>
        <taxon>Pichiales</taxon>
        <taxon>Pichiaceae</taxon>
        <taxon>Pichia</taxon>
    </lineage>
</organism>
<evidence type="ECO:0000313" key="3">
    <source>
        <dbReference type="EMBL" id="KAG0689806.1"/>
    </source>
</evidence>
<dbReference type="SUPFAM" id="SSF49562">
    <property type="entry name" value="C2 domain (Calcium/lipid-binding domain, CaLB)"/>
    <property type="match status" value="1"/>
</dbReference>
<feature type="domain" description="C2" evidence="2">
    <location>
        <begin position="11"/>
        <end position="131"/>
    </location>
</feature>
<feature type="compositionally biased region" description="Basic and acidic residues" evidence="1">
    <location>
        <begin position="481"/>
        <end position="492"/>
    </location>
</feature>
<name>A0A9P7BGA8_9ASCO</name>
<dbReference type="PANTHER" id="PTHR47052:SF3">
    <property type="entry name" value="INGRESSION PROTEIN 1"/>
    <property type="match status" value="1"/>
</dbReference>
<feature type="region of interest" description="Disordered" evidence="1">
    <location>
        <begin position="225"/>
        <end position="276"/>
    </location>
</feature>
<feature type="compositionally biased region" description="Low complexity" evidence="1">
    <location>
        <begin position="232"/>
        <end position="261"/>
    </location>
</feature>
<feature type="compositionally biased region" description="Acidic residues" evidence="1">
    <location>
        <begin position="370"/>
        <end position="380"/>
    </location>
</feature>
<feature type="region of interest" description="Disordered" evidence="1">
    <location>
        <begin position="426"/>
        <end position="548"/>
    </location>
</feature>
<dbReference type="Gene3D" id="2.60.40.150">
    <property type="entry name" value="C2 domain"/>
    <property type="match status" value="1"/>
</dbReference>
<dbReference type="InterPro" id="IPR052981">
    <property type="entry name" value="Ingression_C2_domain"/>
</dbReference>
<dbReference type="AlphaFoldDB" id="A0A9P7BGA8"/>
<dbReference type="InterPro" id="IPR035892">
    <property type="entry name" value="C2_domain_sf"/>
</dbReference>
<dbReference type="Proteomes" id="UP000697127">
    <property type="component" value="Unassembled WGS sequence"/>
</dbReference>
<dbReference type="PROSITE" id="PS50004">
    <property type="entry name" value="C2"/>
    <property type="match status" value="1"/>
</dbReference>
<feature type="region of interest" description="Disordered" evidence="1">
    <location>
        <begin position="1"/>
        <end position="22"/>
    </location>
</feature>
<gene>
    <name evidence="3" type="ORF">C6P40_004465</name>
</gene>
<feature type="compositionally biased region" description="Acidic residues" evidence="1">
    <location>
        <begin position="433"/>
        <end position="458"/>
    </location>
</feature>
<comment type="caution">
    <text evidence="3">The sequence shown here is derived from an EMBL/GenBank/DDBJ whole genome shotgun (WGS) entry which is preliminary data.</text>
</comment>
<keyword evidence="4" id="KW-1185">Reference proteome</keyword>
<feature type="compositionally biased region" description="Basic residues" evidence="1">
    <location>
        <begin position="597"/>
        <end position="611"/>
    </location>
</feature>
<protein>
    <recommendedName>
        <fullName evidence="2">C2 domain-containing protein</fullName>
    </recommendedName>
</protein>
<feature type="compositionally biased region" description="Acidic residues" evidence="1">
    <location>
        <begin position="523"/>
        <end position="533"/>
    </location>
</feature>
<dbReference type="InterPro" id="IPR000008">
    <property type="entry name" value="C2_dom"/>
</dbReference>
<feature type="compositionally biased region" description="Polar residues" evidence="1">
    <location>
        <begin position="267"/>
        <end position="276"/>
    </location>
</feature>
<evidence type="ECO:0000256" key="1">
    <source>
        <dbReference type="SAM" id="MobiDB-lite"/>
    </source>
</evidence>
<proteinExistence type="predicted"/>
<feature type="region of interest" description="Disordered" evidence="1">
    <location>
        <begin position="363"/>
        <end position="396"/>
    </location>
</feature>
<dbReference type="EMBL" id="PUHW01000060">
    <property type="protein sequence ID" value="KAG0689806.1"/>
    <property type="molecule type" value="Genomic_DNA"/>
</dbReference>
<dbReference type="OrthoDB" id="270970at2759"/>
<evidence type="ECO:0000259" key="2">
    <source>
        <dbReference type="PROSITE" id="PS50004"/>
    </source>
</evidence>
<accession>A0A9P7BGA8</accession>
<reference evidence="3" key="1">
    <citation type="submission" date="2020-11" db="EMBL/GenBank/DDBJ databases">
        <title>Kefir isolates.</title>
        <authorList>
            <person name="Marcisauskas S."/>
            <person name="Kim Y."/>
            <person name="Blasche S."/>
        </authorList>
    </citation>
    <scope>NUCLEOTIDE SEQUENCE</scope>
    <source>
        <strain evidence="3">Olga-1</strain>
    </source>
</reference>
<evidence type="ECO:0000313" key="4">
    <source>
        <dbReference type="Proteomes" id="UP000697127"/>
    </source>
</evidence>
<feature type="region of interest" description="Disordered" evidence="1">
    <location>
        <begin position="574"/>
        <end position="611"/>
    </location>
</feature>